<accession>A0A1H9H7C6</accession>
<evidence type="ECO:0000256" key="10">
    <source>
        <dbReference type="ARBA" id="ARBA00022840"/>
    </source>
</evidence>
<dbReference type="AlphaFoldDB" id="A0A1H9H7C6"/>
<evidence type="ECO:0000256" key="1">
    <source>
        <dbReference type="ARBA" id="ARBA00004651"/>
    </source>
</evidence>
<evidence type="ECO:0000313" key="18">
    <source>
        <dbReference type="EMBL" id="SEQ58261.1"/>
    </source>
</evidence>
<keyword evidence="19" id="KW-1185">Reference proteome</keyword>
<evidence type="ECO:0000256" key="6">
    <source>
        <dbReference type="ARBA" id="ARBA00022679"/>
    </source>
</evidence>
<comment type="similarity">
    <text evidence="3">Belongs to the CpsD/CapB family.</text>
</comment>
<dbReference type="FunFam" id="3.40.50.300:FF:000527">
    <property type="entry name" value="Tyrosine-protein kinase etk"/>
    <property type="match status" value="1"/>
</dbReference>
<dbReference type="EMBL" id="FOFA01000004">
    <property type="protein sequence ID" value="SEQ58261.1"/>
    <property type="molecule type" value="Genomic_DNA"/>
</dbReference>
<dbReference type="InterPro" id="IPR050445">
    <property type="entry name" value="Bact_polysacc_biosynth/exp"/>
</dbReference>
<keyword evidence="9" id="KW-0418">Kinase</keyword>
<evidence type="ECO:0000256" key="16">
    <source>
        <dbReference type="SAM" id="Phobius"/>
    </source>
</evidence>
<dbReference type="Pfam" id="PF10609">
    <property type="entry name" value="ParA"/>
    <property type="match status" value="1"/>
</dbReference>
<dbReference type="Proteomes" id="UP000198504">
    <property type="component" value="Unassembled WGS sequence"/>
</dbReference>
<dbReference type="PANTHER" id="PTHR32309">
    <property type="entry name" value="TYROSINE-PROTEIN KINASE"/>
    <property type="match status" value="1"/>
</dbReference>
<reference evidence="19" key="1">
    <citation type="submission" date="2016-10" db="EMBL/GenBank/DDBJ databases">
        <authorList>
            <person name="Varghese N."/>
            <person name="Submissions S."/>
        </authorList>
    </citation>
    <scope>NUCLEOTIDE SEQUENCE [LARGE SCALE GENOMIC DNA]</scope>
    <source>
        <strain evidence="19">CGMCC 4.6856</strain>
    </source>
</reference>
<evidence type="ECO:0000256" key="4">
    <source>
        <dbReference type="ARBA" id="ARBA00011903"/>
    </source>
</evidence>
<dbReference type="InterPro" id="IPR003856">
    <property type="entry name" value="LPS_length_determ_N"/>
</dbReference>
<evidence type="ECO:0000256" key="13">
    <source>
        <dbReference type="ARBA" id="ARBA00023137"/>
    </source>
</evidence>
<evidence type="ECO:0000256" key="5">
    <source>
        <dbReference type="ARBA" id="ARBA00022475"/>
    </source>
</evidence>
<feature type="transmembrane region" description="Helical" evidence="16">
    <location>
        <begin position="191"/>
        <end position="212"/>
    </location>
</feature>
<comment type="similarity">
    <text evidence="2">Belongs to the CpsC/CapA family.</text>
</comment>
<protein>
    <recommendedName>
        <fullName evidence="4">non-specific protein-tyrosine kinase</fullName>
        <ecNumber evidence="4">2.7.10.2</ecNumber>
    </recommendedName>
</protein>
<keyword evidence="5" id="KW-1003">Cell membrane</keyword>
<keyword evidence="11 16" id="KW-1133">Transmembrane helix</keyword>
<dbReference type="NCBIfam" id="TIGR01007">
    <property type="entry name" value="eps_fam"/>
    <property type="match status" value="1"/>
</dbReference>
<dbReference type="GO" id="GO:0042802">
    <property type="term" value="F:identical protein binding"/>
    <property type="evidence" value="ECO:0007669"/>
    <property type="project" value="UniProtKB-ARBA"/>
</dbReference>
<evidence type="ECO:0000259" key="17">
    <source>
        <dbReference type="Pfam" id="PF02706"/>
    </source>
</evidence>
<gene>
    <name evidence="18" type="ORF">SAMN05421756_104143</name>
</gene>
<dbReference type="CDD" id="cd05387">
    <property type="entry name" value="BY-kinase"/>
    <property type="match status" value="1"/>
</dbReference>
<feature type="compositionally biased region" description="Basic and acidic residues" evidence="15">
    <location>
        <begin position="479"/>
        <end position="498"/>
    </location>
</feature>
<evidence type="ECO:0000256" key="15">
    <source>
        <dbReference type="SAM" id="MobiDB-lite"/>
    </source>
</evidence>
<dbReference type="InterPro" id="IPR033756">
    <property type="entry name" value="YlxH/NBP35"/>
</dbReference>
<organism evidence="18 19">
    <name type="scientific">Microlunatus flavus</name>
    <dbReference type="NCBI Taxonomy" id="1036181"/>
    <lineage>
        <taxon>Bacteria</taxon>
        <taxon>Bacillati</taxon>
        <taxon>Actinomycetota</taxon>
        <taxon>Actinomycetes</taxon>
        <taxon>Propionibacteriales</taxon>
        <taxon>Propionibacteriaceae</taxon>
        <taxon>Microlunatus</taxon>
    </lineage>
</organism>
<comment type="catalytic activity">
    <reaction evidence="14">
        <text>L-tyrosyl-[protein] + ATP = O-phospho-L-tyrosyl-[protein] + ADP + H(+)</text>
        <dbReference type="Rhea" id="RHEA:10596"/>
        <dbReference type="Rhea" id="RHEA-COMP:10136"/>
        <dbReference type="Rhea" id="RHEA-COMP:20101"/>
        <dbReference type="ChEBI" id="CHEBI:15378"/>
        <dbReference type="ChEBI" id="CHEBI:30616"/>
        <dbReference type="ChEBI" id="CHEBI:46858"/>
        <dbReference type="ChEBI" id="CHEBI:61978"/>
        <dbReference type="ChEBI" id="CHEBI:456216"/>
        <dbReference type="EC" id="2.7.10.2"/>
    </reaction>
</comment>
<keyword evidence="13" id="KW-0829">Tyrosine-protein kinase</keyword>
<feature type="region of interest" description="Disordered" evidence="15">
    <location>
        <begin position="474"/>
        <end position="498"/>
    </location>
</feature>
<dbReference type="GO" id="GO:0004715">
    <property type="term" value="F:non-membrane spanning protein tyrosine kinase activity"/>
    <property type="evidence" value="ECO:0007669"/>
    <property type="project" value="UniProtKB-EC"/>
</dbReference>
<dbReference type="GO" id="GO:0005524">
    <property type="term" value="F:ATP binding"/>
    <property type="evidence" value="ECO:0007669"/>
    <property type="project" value="UniProtKB-KW"/>
</dbReference>
<sequence length="498" mass="52128">MTDSPPDTTLVHSKGSHHMDLRGYLKVLQRRWISILVITLATVAVAAGVTFALTPQYTASTRLFFGVQGATTGSDLAQGSTFAENQLTSYAQVATSPLVLQPVISKLGLQTTPDGLAQQVSAYAPTDTVIIQVTVNDTNPQRAADIANAVGEQLASVASDLSPRRQDGSQAVKATILSPAQLPTGQSSPNILRNIAAGLILGLLLGIAVAIVRRLLDTGVRNETDLEQVTDVPVLGVVPFDSDADAHPVVIRDDPLSVRSEALRRVRTNLQFVEAAEHSRSVVVTSSIPGEGKTTAALNLALSLADAGLSVALVDADLRRPSLARFAGIEGSVGLTTVLIGEANLDDVLQPYGDTSLRVLPAGQVPPNPSELLGSGAMAELLERLTAQFDMVVLDSPPLLPVTDGAILGRLAGTTLLVAGADRLHRTQLRAALESLSTAGVHVSGIVLNKVAAHNFGPYEYGYTYSQRGAQTGASVPARRAEARAASDADKEVEHARG</sequence>
<evidence type="ECO:0000256" key="11">
    <source>
        <dbReference type="ARBA" id="ARBA00022989"/>
    </source>
</evidence>
<evidence type="ECO:0000313" key="19">
    <source>
        <dbReference type="Proteomes" id="UP000198504"/>
    </source>
</evidence>
<evidence type="ECO:0000256" key="9">
    <source>
        <dbReference type="ARBA" id="ARBA00022777"/>
    </source>
</evidence>
<comment type="subcellular location">
    <subcellularLocation>
        <location evidence="1">Cell membrane</location>
        <topology evidence="1">Multi-pass membrane protein</topology>
    </subcellularLocation>
</comment>
<keyword evidence="6" id="KW-0808">Transferase</keyword>
<evidence type="ECO:0000256" key="14">
    <source>
        <dbReference type="ARBA" id="ARBA00051245"/>
    </source>
</evidence>
<feature type="transmembrane region" description="Helical" evidence="16">
    <location>
        <begin position="32"/>
        <end position="53"/>
    </location>
</feature>
<keyword evidence="12 16" id="KW-0472">Membrane</keyword>
<feature type="domain" description="Polysaccharide chain length determinant N-terminal" evidence="17">
    <location>
        <begin position="19"/>
        <end position="107"/>
    </location>
</feature>
<evidence type="ECO:0000256" key="7">
    <source>
        <dbReference type="ARBA" id="ARBA00022692"/>
    </source>
</evidence>
<dbReference type="GO" id="GO:0005886">
    <property type="term" value="C:plasma membrane"/>
    <property type="evidence" value="ECO:0007669"/>
    <property type="project" value="UniProtKB-SubCell"/>
</dbReference>
<dbReference type="Pfam" id="PF02706">
    <property type="entry name" value="Wzz"/>
    <property type="match status" value="1"/>
</dbReference>
<dbReference type="InterPro" id="IPR005702">
    <property type="entry name" value="Wzc-like_C"/>
</dbReference>
<dbReference type="SUPFAM" id="SSF52540">
    <property type="entry name" value="P-loop containing nucleoside triphosphate hydrolases"/>
    <property type="match status" value="1"/>
</dbReference>
<name>A0A1H9H7C6_9ACTN</name>
<dbReference type="EC" id="2.7.10.2" evidence="4"/>
<dbReference type="InterPro" id="IPR027417">
    <property type="entry name" value="P-loop_NTPase"/>
</dbReference>
<dbReference type="STRING" id="1036181.SAMN05421756_104143"/>
<dbReference type="Gene3D" id="3.40.50.300">
    <property type="entry name" value="P-loop containing nucleotide triphosphate hydrolases"/>
    <property type="match status" value="1"/>
</dbReference>
<evidence type="ECO:0000256" key="2">
    <source>
        <dbReference type="ARBA" id="ARBA00006683"/>
    </source>
</evidence>
<dbReference type="PANTHER" id="PTHR32309:SF13">
    <property type="entry name" value="FERRIC ENTEROBACTIN TRANSPORT PROTEIN FEPE"/>
    <property type="match status" value="1"/>
</dbReference>
<proteinExistence type="inferred from homology"/>
<keyword evidence="7 16" id="KW-0812">Transmembrane</keyword>
<evidence type="ECO:0000256" key="3">
    <source>
        <dbReference type="ARBA" id="ARBA00007316"/>
    </source>
</evidence>
<keyword evidence="10" id="KW-0067">ATP-binding</keyword>
<evidence type="ECO:0000256" key="12">
    <source>
        <dbReference type="ARBA" id="ARBA00023136"/>
    </source>
</evidence>
<keyword evidence="8" id="KW-0547">Nucleotide-binding</keyword>
<evidence type="ECO:0000256" key="8">
    <source>
        <dbReference type="ARBA" id="ARBA00022741"/>
    </source>
</evidence>